<sequence length="505" mass="59163">MTTDSSLPMERHHRKRKKRLLNGIREQIEFYFSDANLRHDRFMRQLIGAEDPELRGRQCVPLNEFLKFNKISEMTQNTRDISLALERSKCLSLNQTQQTVQRVDPFATQDTKEVDELTIYVERLPPTADHQWIRSVFEPFGRIQYIKVPHFRHNHMIMGFAFVEYEDRLSAQKALKHFNAVPSDDIPDETPDHQIDSVSESEHIAHEDQCDGESQPEVSRKRSRDEADDEAVVESKKAKVSPTDGLESVTQTVDKIRETNCETISDKTKEKKKKKRRKKQKPIAADLVDDNPLTEAIHLRVMSKREWKRWKNKYLKLQKQSMASLKRSLLVKTEDNTNRPQMESESTQEDNQSSDRSYESGLIIRLNFTVSSLDFNESEFKRNIRSMAESRQISYIDLPKNHMIFKDSQTLCGVCYVRTNSADDCQRLIQLERLKQMGDLSVLEGNEESEYWNQIFDERIKRKSNPNPNNKSKHKTRGFDRIINRAENVMTSVEPKLNKHIKFDT</sequence>
<dbReference type="GO" id="GO:1990904">
    <property type="term" value="C:ribonucleoprotein complex"/>
    <property type="evidence" value="ECO:0007669"/>
    <property type="project" value="InterPro"/>
</dbReference>
<dbReference type="InterPro" id="IPR035979">
    <property type="entry name" value="RBD_domain_sf"/>
</dbReference>
<dbReference type="EMBL" id="OC918258">
    <property type="protein sequence ID" value="CAD7649034.1"/>
    <property type="molecule type" value="Genomic_DNA"/>
</dbReference>
<dbReference type="PANTHER" id="PTHR22792:SF62">
    <property type="entry name" value="LA-RELATED PROTEIN 7"/>
    <property type="match status" value="1"/>
</dbReference>
<evidence type="ECO:0000256" key="13">
    <source>
        <dbReference type="SAM" id="MobiDB-lite"/>
    </source>
</evidence>
<evidence type="ECO:0000256" key="7">
    <source>
        <dbReference type="ARBA" id="ARBA00023015"/>
    </source>
</evidence>
<dbReference type="InterPro" id="IPR000504">
    <property type="entry name" value="RRM_dom"/>
</dbReference>
<dbReference type="PROSITE" id="PS50102">
    <property type="entry name" value="RRM"/>
    <property type="match status" value="1"/>
</dbReference>
<evidence type="ECO:0000256" key="6">
    <source>
        <dbReference type="ARBA" id="ARBA00022884"/>
    </source>
</evidence>
<evidence type="ECO:0000256" key="12">
    <source>
        <dbReference type="PROSITE-ProRule" id="PRU00332"/>
    </source>
</evidence>
<evidence type="ECO:0000259" key="14">
    <source>
        <dbReference type="PROSITE" id="PS50102"/>
    </source>
</evidence>
<dbReference type="InterPro" id="IPR006630">
    <property type="entry name" value="La_HTH"/>
</dbReference>
<dbReference type="InterPro" id="IPR034887">
    <property type="entry name" value="LARP7_RRM1"/>
</dbReference>
<evidence type="ECO:0000313" key="16">
    <source>
        <dbReference type="EMBL" id="CAD7649034.1"/>
    </source>
</evidence>
<keyword evidence="5" id="KW-0744">Spermatogenesis</keyword>
<dbReference type="GO" id="GO:0008380">
    <property type="term" value="P:RNA splicing"/>
    <property type="evidence" value="ECO:0007669"/>
    <property type="project" value="UniProtKB-KW"/>
</dbReference>
<dbReference type="CDD" id="cd12290">
    <property type="entry name" value="RRM1_LARP7"/>
    <property type="match status" value="1"/>
</dbReference>
<dbReference type="OrthoDB" id="439993at2759"/>
<keyword evidence="4" id="KW-0221">Differentiation</keyword>
<feature type="region of interest" description="Disordered" evidence="13">
    <location>
        <begin position="332"/>
        <end position="355"/>
    </location>
</feature>
<dbReference type="Gene3D" id="1.10.10.10">
    <property type="entry name" value="Winged helix-like DNA-binding domain superfamily/Winged helix DNA-binding domain"/>
    <property type="match status" value="1"/>
</dbReference>
<feature type="domain" description="RRM" evidence="14">
    <location>
        <begin position="117"/>
        <end position="179"/>
    </location>
</feature>
<keyword evidence="10" id="KW-0539">Nucleus</keyword>
<dbReference type="PROSITE" id="PS50961">
    <property type="entry name" value="HTH_LA"/>
    <property type="match status" value="1"/>
</dbReference>
<dbReference type="PRINTS" id="PR00302">
    <property type="entry name" value="LUPUSLA"/>
</dbReference>
<evidence type="ECO:0000313" key="17">
    <source>
        <dbReference type="Proteomes" id="UP000728032"/>
    </source>
</evidence>
<keyword evidence="17" id="KW-1185">Reference proteome</keyword>
<dbReference type="SUPFAM" id="SSF54928">
    <property type="entry name" value="RNA-binding domain, RBD"/>
    <property type="match status" value="1"/>
</dbReference>
<dbReference type="EMBL" id="CAJPVJ010003433">
    <property type="protein sequence ID" value="CAG2167559.1"/>
    <property type="molecule type" value="Genomic_DNA"/>
</dbReference>
<keyword evidence="8" id="KW-0804">Transcription</keyword>
<dbReference type="AlphaFoldDB" id="A0A7R9LW47"/>
<dbReference type="InterPro" id="IPR012677">
    <property type="entry name" value="Nucleotide-bd_a/b_plait_sf"/>
</dbReference>
<feature type="region of interest" description="Disordered" evidence="13">
    <location>
        <begin position="181"/>
        <end position="249"/>
    </location>
</feature>
<evidence type="ECO:0000256" key="11">
    <source>
        <dbReference type="ARBA" id="ARBA00029640"/>
    </source>
</evidence>
<evidence type="ECO:0000256" key="8">
    <source>
        <dbReference type="ARBA" id="ARBA00023163"/>
    </source>
</evidence>
<dbReference type="GO" id="GO:0030154">
    <property type="term" value="P:cell differentiation"/>
    <property type="evidence" value="ECO:0007669"/>
    <property type="project" value="UniProtKB-KW"/>
</dbReference>
<keyword evidence="9" id="KW-0508">mRNA splicing</keyword>
<dbReference type="Proteomes" id="UP000728032">
    <property type="component" value="Unassembled WGS sequence"/>
</dbReference>
<keyword evidence="7" id="KW-0805">Transcription regulation</keyword>
<protein>
    <recommendedName>
        <fullName evidence="2">La-related protein 7</fullName>
    </recommendedName>
    <alternativeName>
        <fullName evidence="11">La ribonucleoprotein domain family member 7</fullName>
    </alternativeName>
</protein>
<keyword evidence="3" id="KW-0507">mRNA processing</keyword>
<dbReference type="Pfam" id="PF05383">
    <property type="entry name" value="La"/>
    <property type="match status" value="1"/>
</dbReference>
<feature type="domain" description="HTH La-type RNA-binding" evidence="15">
    <location>
        <begin position="14"/>
        <end position="110"/>
    </location>
</feature>
<reference evidence="16" key="1">
    <citation type="submission" date="2020-11" db="EMBL/GenBank/DDBJ databases">
        <authorList>
            <person name="Tran Van P."/>
        </authorList>
    </citation>
    <scope>NUCLEOTIDE SEQUENCE</scope>
</reference>
<gene>
    <name evidence="16" type="ORF">ONB1V03_LOCUS7062</name>
</gene>
<evidence type="ECO:0000256" key="3">
    <source>
        <dbReference type="ARBA" id="ARBA00022664"/>
    </source>
</evidence>
<evidence type="ECO:0000256" key="5">
    <source>
        <dbReference type="ARBA" id="ARBA00022871"/>
    </source>
</evidence>
<dbReference type="GO" id="GO:0006397">
    <property type="term" value="P:mRNA processing"/>
    <property type="evidence" value="ECO:0007669"/>
    <property type="project" value="UniProtKB-KW"/>
</dbReference>
<dbReference type="Pfam" id="PF00076">
    <property type="entry name" value="RRM_1"/>
    <property type="match status" value="1"/>
</dbReference>
<feature type="compositionally biased region" description="Polar residues" evidence="13">
    <location>
        <begin position="338"/>
        <end position="355"/>
    </location>
</feature>
<accession>A0A7R9LW47</accession>
<keyword evidence="6 12" id="KW-0694">RNA-binding</keyword>
<evidence type="ECO:0000256" key="2">
    <source>
        <dbReference type="ARBA" id="ARBA00015867"/>
    </source>
</evidence>
<evidence type="ECO:0000259" key="15">
    <source>
        <dbReference type="PROSITE" id="PS50961"/>
    </source>
</evidence>
<dbReference type="Gene3D" id="3.30.70.330">
    <property type="match status" value="1"/>
</dbReference>
<dbReference type="InterPro" id="IPR036388">
    <property type="entry name" value="WH-like_DNA-bd_sf"/>
</dbReference>
<evidence type="ECO:0000256" key="4">
    <source>
        <dbReference type="ARBA" id="ARBA00022782"/>
    </source>
</evidence>
<dbReference type="GO" id="GO:0005654">
    <property type="term" value="C:nucleoplasm"/>
    <property type="evidence" value="ECO:0007669"/>
    <property type="project" value="UniProtKB-SubCell"/>
</dbReference>
<evidence type="ECO:0000256" key="10">
    <source>
        <dbReference type="ARBA" id="ARBA00023242"/>
    </source>
</evidence>
<feature type="compositionally biased region" description="Basic and acidic residues" evidence="13">
    <location>
        <begin position="190"/>
        <end position="209"/>
    </location>
</feature>
<dbReference type="GO" id="GO:0003723">
    <property type="term" value="F:RNA binding"/>
    <property type="evidence" value="ECO:0007669"/>
    <property type="project" value="UniProtKB-UniRule"/>
</dbReference>
<comment type="subcellular location">
    <subcellularLocation>
        <location evidence="1">Nucleus</location>
        <location evidence="1">Nucleoplasm</location>
    </subcellularLocation>
</comment>
<dbReference type="InterPro" id="IPR036390">
    <property type="entry name" value="WH_DNA-bd_sf"/>
</dbReference>
<organism evidence="16">
    <name type="scientific">Oppiella nova</name>
    <dbReference type="NCBI Taxonomy" id="334625"/>
    <lineage>
        <taxon>Eukaryota</taxon>
        <taxon>Metazoa</taxon>
        <taxon>Ecdysozoa</taxon>
        <taxon>Arthropoda</taxon>
        <taxon>Chelicerata</taxon>
        <taxon>Arachnida</taxon>
        <taxon>Acari</taxon>
        <taxon>Acariformes</taxon>
        <taxon>Sarcoptiformes</taxon>
        <taxon>Oribatida</taxon>
        <taxon>Brachypylina</taxon>
        <taxon>Oppioidea</taxon>
        <taxon>Oppiidae</taxon>
        <taxon>Oppiella</taxon>
    </lineage>
</organism>
<name>A0A7R9LW47_9ACAR</name>
<dbReference type="SUPFAM" id="SSF46785">
    <property type="entry name" value="Winged helix' DNA-binding domain"/>
    <property type="match status" value="1"/>
</dbReference>
<evidence type="ECO:0000256" key="1">
    <source>
        <dbReference type="ARBA" id="ARBA00004642"/>
    </source>
</evidence>
<evidence type="ECO:0000256" key="9">
    <source>
        <dbReference type="ARBA" id="ARBA00023187"/>
    </source>
</evidence>
<dbReference type="SMART" id="SM00360">
    <property type="entry name" value="RRM"/>
    <property type="match status" value="1"/>
</dbReference>
<dbReference type="SMART" id="SM00715">
    <property type="entry name" value="LA"/>
    <property type="match status" value="1"/>
</dbReference>
<dbReference type="PANTHER" id="PTHR22792">
    <property type="entry name" value="LUPUS LA PROTEIN-RELATED"/>
    <property type="match status" value="1"/>
</dbReference>
<dbReference type="InterPro" id="IPR045180">
    <property type="entry name" value="La_dom_prot"/>
</dbReference>
<dbReference type="InterPro" id="IPR002344">
    <property type="entry name" value="Lupus_La"/>
</dbReference>
<proteinExistence type="predicted"/>
<dbReference type="GO" id="GO:0007283">
    <property type="term" value="P:spermatogenesis"/>
    <property type="evidence" value="ECO:0007669"/>
    <property type="project" value="UniProtKB-KW"/>
</dbReference>